<dbReference type="InterPro" id="IPR005119">
    <property type="entry name" value="LysR_subst-bd"/>
</dbReference>
<gene>
    <name evidence="9" type="ORF">HNQ75_003330</name>
</gene>
<comment type="similarity">
    <text evidence="1">Belongs to the LysR transcriptional regulatory family.</text>
</comment>
<dbReference type="SUPFAM" id="SSF46785">
    <property type="entry name" value="Winged helix' DNA-binding domain"/>
    <property type="match status" value="1"/>
</dbReference>
<dbReference type="InterPro" id="IPR050950">
    <property type="entry name" value="HTH-type_LysR_regulators"/>
</dbReference>
<dbReference type="Proteomes" id="UP000535501">
    <property type="component" value="Unassembled WGS sequence"/>
</dbReference>
<keyword evidence="2" id="KW-0805">Transcription regulation</keyword>
<evidence type="ECO:0000256" key="4">
    <source>
        <dbReference type="ARBA" id="ARBA00023163"/>
    </source>
</evidence>
<dbReference type="PROSITE" id="PS50931">
    <property type="entry name" value="HTH_LYSR"/>
    <property type="match status" value="1"/>
</dbReference>
<evidence type="ECO:0000256" key="2">
    <source>
        <dbReference type="ARBA" id="ARBA00023015"/>
    </source>
</evidence>
<evidence type="ECO:0000313" key="9">
    <source>
        <dbReference type="EMBL" id="MBB6181343.1"/>
    </source>
</evidence>
<reference evidence="9 10" key="1">
    <citation type="submission" date="2020-08" db="EMBL/GenBank/DDBJ databases">
        <title>Genomic Encyclopedia of Type Strains, Phase IV (KMG-IV): sequencing the most valuable type-strain genomes for metagenomic binning, comparative biology and taxonomic classification.</title>
        <authorList>
            <person name="Goeker M."/>
        </authorList>
    </citation>
    <scope>NUCLEOTIDE SEQUENCE [LARGE SCALE GENOMIC DNA]</scope>
    <source>
        <strain evidence="9 10">DSM 102134</strain>
    </source>
</reference>
<keyword evidence="3" id="KW-0238">DNA-binding</keyword>
<keyword evidence="10" id="KW-1185">Reference proteome</keyword>
<evidence type="ECO:0000256" key="6">
    <source>
        <dbReference type="ARBA" id="ARBA00067332"/>
    </source>
</evidence>
<dbReference type="GO" id="GO:0005829">
    <property type="term" value="C:cytosol"/>
    <property type="evidence" value="ECO:0007669"/>
    <property type="project" value="TreeGrafter"/>
</dbReference>
<feature type="domain" description="HTH lysR-type" evidence="8">
    <location>
        <begin position="49"/>
        <end position="106"/>
    </location>
</feature>
<dbReference type="InterPro" id="IPR012787">
    <property type="entry name" value="TF_PcaQ"/>
</dbReference>
<dbReference type="InterPro" id="IPR000847">
    <property type="entry name" value="LysR_HTH_N"/>
</dbReference>
<dbReference type="GO" id="GO:0003700">
    <property type="term" value="F:DNA-binding transcription factor activity"/>
    <property type="evidence" value="ECO:0007669"/>
    <property type="project" value="InterPro"/>
</dbReference>
<evidence type="ECO:0000256" key="1">
    <source>
        <dbReference type="ARBA" id="ARBA00009437"/>
    </source>
</evidence>
<dbReference type="PANTHER" id="PTHR30419">
    <property type="entry name" value="HTH-TYPE TRANSCRIPTIONAL REGULATOR YBHD"/>
    <property type="match status" value="1"/>
</dbReference>
<evidence type="ECO:0000256" key="3">
    <source>
        <dbReference type="ARBA" id="ARBA00023125"/>
    </source>
</evidence>
<dbReference type="GO" id="GO:0019619">
    <property type="term" value="P:3,4-dihydroxybenzoate catabolic process"/>
    <property type="evidence" value="ECO:0007669"/>
    <property type="project" value="InterPro"/>
</dbReference>
<dbReference type="PRINTS" id="PR00039">
    <property type="entry name" value="HTHLYSR"/>
</dbReference>
<evidence type="ECO:0000313" key="10">
    <source>
        <dbReference type="Proteomes" id="UP000535501"/>
    </source>
</evidence>
<sequence length="351" mass="38348">MNRDVADAYKLHCLSPPENTIAAPQWLGKMTLSAICLTPRLYQLGDPRIKFRHLHTFLEVARQRSVVKAAEILHVSQPAVTKTIRELEEALGVAIFERDGRGIRITRYGEIYLRYAGAALTALRQGFDAVSQELFDAAPPVRVGALPTVSMRIMPRAMSIFLEQKTGSRIKIVTGENAVLLEQLRLGDLDLVVGRLAAPEKMTGFTFEHLYSERVVLAVRPGHPLLEGCPSIFSSLPTFPILIPTRGSIIRPFVEQLLIANGVGSLPTQVETVSHAFGRAFTRSSDAVWIISEGVVSGDLAEGFLVSLPVDTSETRGPVGLTLKADQPPSAPQSILMQTIRQAATEIMPLP</sequence>
<dbReference type="NCBIfam" id="TIGR02424">
    <property type="entry name" value="TF_pcaQ"/>
    <property type="match status" value="1"/>
</dbReference>
<dbReference type="PANTHER" id="PTHR30419:SF8">
    <property type="entry name" value="NITROGEN ASSIMILATION TRANSCRIPTIONAL ACTIVATOR-RELATED"/>
    <property type="match status" value="1"/>
</dbReference>
<dbReference type="Gene3D" id="3.40.190.10">
    <property type="entry name" value="Periplasmic binding protein-like II"/>
    <property type="match status" value="2"/>
</dbReference>
<evidence type="ECO:0000256" key="7">
    <source>
        <dbReference type="ARBA" id="ARBA00083243"/>
    </source>
</evidence>
<dbReference type="SUPFAM" id="SSF53850">
    <property type="entry name" value="Periplasmic binding protein-like II"/>
    <property type="match status" value="1"/>
</dbReference>
<name>A0A7W9YZL0_9HYPH</name>
<dbReference type="Pfam" id="PF03466">
    <property type="entry name" value="LysR_substrate"/>
    <property type="match status" value="1"/>
</dbReference>
<protein>
    <recommendedName>
        <fullName evidence="6">HTH-type transcriptional regulator TtuA</fullName>
    </recommendedName>
    <alternativeName>
        <fullName evidence="7">Tartrate utilization transcriptional regulator</fullName>
    </alternativeName>
</protein>
<comment type="function">
    <text evidence="5">Transcriptional regulator of the ttuABCDE tartrate utilization operon.</text>
</comment>
<dbReference type="Gene3D" id="1.10.10.10">
    <property type="entry name" value="Winged helix-like DNA-binding domain superfamily/Winged helix DNA-binding domain"/>
    <property type="match status" value="1"/>
</dbReference>
<proteinExistence type="inferred from homology"/>
<dbReference type="InterPro" id="IPR036388">
    <property type="entry name" value="WH-like_DNA-bd_sf"/>
</dbReference>
<accession>A0A7W9YZL0</accession>
<dbReference type="Pfam" id="PF00126">
    <property type="entry name" value="HTH_1"/>
    <property type="match status" value="1"/>
</dbReference>
<keyword evidence="4" id="KW-0804">Transcription</keyword>
<dbReference type="GO" id="GO:0045893">
    <property type="term" value="P:positive regulation of DNA-templated transcription"/>
    <property type="evidence" value="ECO:0007669"/>
    <property type="project" value="InterPro"/>
</dbReference>
<dbReference type="InterPro" id="IPR036390">
    <property type="entry name" value="WH_DNA-bd_sf"/>
</dbReference>
<organism evidence="9 10">
    <name type="scientific">Pseudorhizobium flavum</name>
    <dbReference type="NCBI Taxonomy" id="1335061"/>
    <lineage>
        <taxon>Bacteria</taxon>
        <taxon>Pseudomonadati</taxon>
        <taxon>Pseudomonadota</taxon>
        <taxon>Alphaproteobacteria</taxon>
        <taxon>Hyphomicrobiales</taxon>
        <taxon>Rhizobiaceae</taxon>
        <taxon>Rhizobium/Agrobacterium group</taxon>
        <taxon>Pseudorhizobium</taxon>
    </lineage>
</organism>
<comment type="caution">
    <text evidence="9">The sequence shown here is derived from an EMBL/GenBank/DDBJ whole genome shotgun (WGS) entry which is preliminary data.</text>
</comment>
<dbReference type="GO" id="GO:0003677">
    <property type="term" value="F:DNA binding"/>
    <property type="evidence" value="ECO:0007669"/>
    <property type="project" value="UniProtKB-KW"/>
</dbReference>
<dbReference type="EMBL" id="JACHEJ010000009">
    <property type="protein sequence ID" value="MBB6181343.1"/>
    <property type="molecule type" value="Genomic_DNA"/>
</dbReference>
<evidence type="ECO:0000256" key="5">
    <source>
        <dbReference type="ARBA" id="ARBA00054626"/>
    </source>
</evidence>
<dbReference type="FunFam" id="1.10.10.10:FF:000001">
    <property type="entry name" value="LysR family transcriptional regulator"/>
    <property type="match status" value="1"/>
</dbReference>
<evidence type="ECO:0000259" key="8">
    <source>
        <dbReference type="PROSITE" id="PS50931"/>
    </source>
</evidence>
<dbReference type="AlphaFoldDB" id="A0A7W9YZL0"/>